<dbReference type="STRING" id="1230338.MOMA_03940"/>
<protein>
    <recommendedName>
        <fullName evidence="1">DUF2059 domain-containing protein</fullName>
    </recommendedName>
</protein>
<dbReference type="AlphaFoldDB" id="L2F8Y7"/>
<reference evidence="2 3" key="1">
    <citation type="journal article" date="2013" name="Genome Announc.">
        <title>Genome Sequence of Moraxella macacae 0408225, a Novel Bacterial Species Isolated from a Cynomolgus Macaque with Epistaxis.</title>
        <authorList>
            <person name="Ladner J.T."/>
            <person name="Whitehouse C.A."/>
            <person name="Koroleva G.I."/>
            <person name="Palacios G.F."/>
        </authorList>
    </citation>
    <scope>NUCLEOTIDE SEQUENCE [LARGE SCALE GENOMIC DNA]</scope>
    <source>
        <strain evidence="2 3">0408225</strain>
    </source>
</reference>
<keyword evidence="3" id="KW-1185">Reference proteome</keyword>
<dbReference type="Proteomes" id="UP000023795">
    <property type="component" value="Unassembled WGS sequence"/>
</dbReference>
<proteinExistence type="predicted"/>
<dbReference type="eggNOG" id="ENOG5033AZB">
    <property type="taxonomic scope" value="Bacteria"/>
</dbReference>
<feature type="domain" description="DUF2059" evidence="1">
    <location>
        <begin position="72"/>
        <end position="124"/>
    </location>
</feature>
<dbReference type="EMBL" id="ANIN01000001">
    <property type="protein sequence ID" value="ELA09524.1"/>
    <property type="molecule type" value="Genomic_DNA"/>
</dbReference>
<comment type="caution">
    <text evidence="2">The sequence shown here is derived from an EMBL/GenBank/DDBJ whole genome shotgun (WGS) entry which is preliminary data.</text>
</comment>
<sequence length="133" mass="14845">MVSINSHAITTNISQEKLNAAKQLIAIDGSTQSIQEANKVVIQQMKQSLPYAPKEFFNKLQQRLNQVDYTSQLANIYAETLTTEELQKLTELYSSPVGKSIAGKTSDLTKKLAQQQVKITEDIIQKTAQEFGQ</sequence>
<gene>
    <name evidence="2" type="ORF">MOMA_03940</name>
</gene>
<dbReference type="PATRIC" id="fig|1230338.3.peg.854"/>
<accession>L2F8Y7</accession>
<evidence type="ECO:0000313" key="2">
    <source>
        <dbReference type="EMBL" id="ELA09524.1"/>
    </source>
</evidence>
<evidence type="ECO:0000313" key="3">
    <source>
        <dbReference type="Proteomes" id="UP000023795"/>
    </source>
</evidence>
<evidence type="ECO:0000259" key="1">
    <source>
        <dbReference type="Pfam" id="PF09832"/>
    </source>
</evidence>
<dbReference type="Pfam" id="PF09832">
    <property type="entry name" value="DUF2059"/>
    <property type="match status" value="1"/>
</dbReference>
<dbReference type="InterPro" id="IPR018637">
    <property type="entry name" value="DUF2059"/>
</dbReference>
<name>L2F8Y7_9GAMM</name>
<organism evidence="2 3">
    <name type="scientific">Moraxella macacae 0408225</name>
    <dbReference type="NCBI Taxonomy" id="1230338"/>
    <lineage>
        <taxon>Bacteria</taxon>
        <taxon>Pseudomonadati</taxon>
        <taxon>Pseudomonadota</taxon>
        <taxon>Gammaproteobacteria</taxon>
        <taxon>Moraxellales</taxon>
        <taxon>Moraxellaceae</taxon>
        <taxon>Moraxella</taxon>
    </lineage>
</organism>